<feature type="compositionally biased region" description="Polar residues" evidence="3">
    <location>
        <begin position="94"/>
        <end position="130"/>
    </location>
</feature>
<dbReference type="RefSeq" id="XP_007828063.1">
    <property type="nucleotide sequence ID" value="XM_007829872.1"/>
</dbReference>
<dbReference type="PROSITE" id="PS00463">
    <property type="entry name" value="ZN2_CY6_FUNGAL_1"/>
    <property type="match status" value="1"/>
</dbReference>
<protein>
    <recommendedName>
        <fullName evidence="4">Zn(2)-C6 fungal-type domain-containing protein</fullName>
    </recommendedName>
</protein>
<dbReference type="EMBL" id="KI912109">
    <property type="protein sequence ID" value="ETS87463.1"/>
    <property type="molecule type" value="Genomic_DNA"/>
</dbReference>
<keyword evidence="2" id="KW-0539">Nucleus</keyword>
<feature type="region of interest" description="Disordered" evidence="3">
    <location>
        <begin position="175"/>
        <end position="194"/>
    </location>
</feature>
<evidence type="ECO:0000313" key="5">
    <source>
        <dbReference type="EMBL" id="ETS87463.1"/>
    </source>
</evidence>
<dbReference type="CDD" id="cd12148">
    <property type="entry name" value="fungal_TF_MHR"/>
    <property type="match status" value="1"/>
</dbReference>
<dbReference type="STRING" id="1229662.W3XN35"/>
<reference evidence="6" key="1">
    <citation type="journal article" date="2015" name="BMC Genomics">
        <title>Genomic and transcriptomic analysis of the endophytic fungus Pestalotiopsis fici reveals its lifestyle and high potential for synthesis of natural products.</title>
        <authorList>
            <person name="Wang X."/>
            <person name="Zhang X."/>
            <person name="Liu L."/>
            <person name="Xiang M."/>
            <person name="Wang W."/>
            <person name="Sun X."/>
            <person name="Che Y."/>
            <person name="Guo L."/>
            <person name="Liu G."/>
            <person name="Guo L."/>
            <person name="Wang C."/>
            <person name="Yin W.B."/>
            <person name="Stadler M."/>
            <person name="Zhang X."/>
            <person name="Liu X."/>
        </authorList>
    </citation>
    <scope>NUCLEOTIDE SEQUENCE [LARGE SCALE GENOMIC DNA]</scope>
    <source>
        <strain evidence="6">W106-1 / CGMCC3.15140</strain>
    </source>
</reference>
<dbReference type="HOGENOM" id="CLU_013987_1_1_1"/>
<dbReference type="CDD" id="cd00067">
    <property type="entry name" value="GAL4"/>
    <property type="match status" value="1"/>
</dbReference>
<feature type="region of interest" description="Disordered" evidence="3">
    <location>
        <begin position="54"/>
        <end position="145"/>
    </location>
</feature>
<dbReference type="OMA" id="QMPANCH"/>
<evidence type="ECO:0000256" key="1">
    <source>
        <dbReference type="ARBA" id="ARBA00004123"/>
    </source>
</evidence>
<dbReference type="GO" id="GO:0000981">
    <property type="term" value="F:DNA-binding transcription factor activity, RNA polymerase II-specific"/>
    <property type="evidence" value="ECO:0007669"/>
    <property type="project" value="InterPro"/>
</dbReference>
<dbReference type="PROSITE" id="PS50048">
    <property type="entry name" value="ZN2_CY6_FUNGAL_2"/>
    <property type="match status" value="1"/>
</dbReference>
<feature type="compositionally biased region" description="Acidic residues" evidence="3">
    <location>
        <begin position="176"/>
        <end position="185"/>
    </location>
</feature>
<comment type="subcellular location">
    <subcellularLocation>
        <location evidence="1">Nucleus</location>
    </subcellularLocation>
</comment>
<sequence>MASAIKKSGLRQRKSQRQILTCTECARRKQRCSKNVPCTSCVDRGIADACCREESGPARGLPGSSLEPRLTTAETTQFPRVVPGAAIPTETDPRNQVQSASLHHNTRQSSAASLDGSSEHFTSLSASEANVGSADGQAAASDRADGSGIMNETVVTLEFLTHGRQNILNSNSNYELSDDLSDENEYQPSSEGPIAWDTILSPEEVRSLLLFHQENLAWMHNVVHMPSFISEFEMSLTRPANACWRALYYAILSTTFYHASEAQLAELGIECTETLQAGRVLHDKSMQCLYEGNFTSKHNIFSAQAICVLLQISHNIDQSDMISVLVAAAIKICQCLNMHRLGPDREDLTLQMTLDAASRYLIKREVKKRVWWFLIRQDWLQIPFQNTYLVHASQFNSPMPINCFDEPELMIRDGKVVSQPDDVYTQNSYSSPINHIAVIIWKHQDRMCQVGHPSKSPDNILKLYDQVIWADQGLKRVLRELPDFLNPLSTHSNDLLPPLIKQQAHVGLLSMAHKVLSVHRHFQLESFRDRRFAFTQLSCLSIAEQSILNVKSWTDSPSANITRRMWTVITHLTTCCVILIFASIFRDENALLYDGDKMRCLAEAGRRCIGLAISASSIARRSARMLDALLDLDKKVRCSSDIRYFNVEDIIRRVTSDTEGQSAIVTELTSYALPWDIASWDNMFGGDESCMTFS</sequence>
<dbReference type="eggNOG" id="ENOG502RZ6Z">
    <property type="taxonomic scope" value="Eukaryota"/>
</dbReference>
<feature type="domain" description="Zn(2)-C6 fungal-type" evidence="4">
    <location>
        <begin position="21"/>
        <end position="50"/>
    </location>
</feature>
<dbReference type="InterPro" id="IPR001138">
    <property type="entry name" value="Zn2Cys6_DnaBD"/>
</dbReference>
<dbReference type="GeneID" id="19266304"/>
<dbReference type="AlphaFoldDB" id="W3XN35"/>
<evidence type="ECO:0000313" key="6">
    <source>
        <dbReference type="Proteomes" id="UP000030651"/>
    </source>
</evidence>
<name>W3XN35_PESFW</name>
<accession>W3XN35</accession>
<evidence type="ECO:0000256" key="2">
    <source>
        <dbReference type="ARBA" id="ARBA00023242"/>
    </source>
</evidence>
<dbReference type="OrthoDB" id="410267at2759"/>
<organism evidence="5 6">
    <name type="scientific">Pestalotiopsis fici (strain W106-1 / CGMCC3.15140)</name>
    <dbReference type="NCBI Taxonomy" id="1229662"/>
    <lineage>
        <taxon>Eukaryota</taxon>
        <taxon>Fungi</taxon>
        <taxon>Dikarya</taxon>
        <taxon>Ascomycota</taxon>
        <taxon>Pezizomycotina</taxon>
        <taxon>Sordariomycetes</taxon>
        <taxon>Xylariomycetidae</taxon>
        <taxon>Amphisphaeriales</taxon>
        <taxon>Sporocadaceae</taxon>
        <taxon>Pestalotiopsis</taxon>
    </lineage>
</organism>
<dbReference type="PANTHER" id="PTHR31001">
    <property type="entry name" value="UNCHARACTERIZED TRANSCRIPTIONAL REGULATORY PROTEIN"/>
    <property type="match status" value="1"/>
</dbReference>
<gene>
    <name evidence="5" type="ORF">PFICI_01291</name>
</gene>
<dbReference type="InterPro" id="IPR036864">
    <property type="entry name" value="Zn2-C6_fun-type_DNA-bd_sf"/>
</dbReference>
<dbReference type="PANTHER" id="PTHR31001:SF76">
    <property type="entry name" value="ZN(2)-C6 FUNGAL-TYPE DOMAIN-CONTAINING PROTEIN"/>
    <property type="match status" value="1"/>
</dbReference>
<dbReference type="KEGG" id="pfy:PFICI_01291"/>
<evidence type="ECO:0000256" key="3">
    <source>
        <dbReference type="SAM" id="MobiDB-lite"/>
    </source>
</evidence>
<dbReference type="SUPFAM" id="SSF57701">
    <property type="entry name" value="Zn2/Cys6 DNA-binding domain"/>
    <property type="match status" value="1"/>
</dbReference>
<keyword evidence="6" id="KW-1185">Reference proteome</keyword>
<dbReference type="InterPro" id="IPR050613">
    <property type="entry name" value="Sec_Metabolite_Reg"/>
</dbReference>
<dbReference type="InParanoid" id="W3XN35"/>
<dbReference type="GO" id="GO:0008270">
    <property type="term" value="F:zinc ion binding"/>
    <property type="evidence" value="ECO:0007669"/>
    <property type="project" value="InterPro"/>
</dbReference>
<dbReference type="GO" id="GO:0005634">
    <property type="term" value="C:nucleus"/>
    <property type="evidence" value="ECO:0007669"/>
    <property type="project" value="UniProtKB-SubCell"/>
</dbReference>
<evidence type="ECO:0000259" key="4">
    <source>
        <dbReference type="PROSITE" id="PS50048"/>
    </source>
</evidence>
<dbReference type="Proteomes" id="UP000030651">
    <property type="component" value="Unassembled WGS sequence"/>
</dbReference>
<proteinExistence type="predicted"/>